<name>A0A5C3KDS0_COPMA</name>
<dbReference type="AlphaFoldDB" id="A0A5C3KDS0"/>
<dbReference type="Proteomes" id="UP000307440">
    <property type="component" value="Unassembled WGS sequence"/>
</dbReference>
<evidence type="ECO:0000313" key="1">
    <source>
        <dbReference type="EMBL" id="TFK17907.1"/>
    </source>
</evidence>
<sequence length="178" mass="19501">MAHLEWPTACTYVMTTMPLARPWGTSIVELESHAEETVGNDCVVDDAPSTDLLTPGSAKMNGESIDSMIPADMRSFTDNYRSQTARPQESGDGECSGGIDHGWREASLTPAMMYLNFKMSARMCSRCSCSFSTGMTLSVRLAAIRKARFGKQSHARSDQVLDVVVYGQRGCVREVPHP</sequence>
<gene>
    <name evidence="1" type="ORF">FA15DRAFT_297245</name>
</gene>
<proteinExistence type="predicted"/>
<keyword evidence="2" id="KW-1185">Reference proteome</keyword>
<accession>A0A5C3KDS0</accession>
<organism evidence="1 2">
    <name type="scientific">Coprinopsis marcescibilis</name>
    <name type="common">Agaric fungus</name>
    <name type="synonym">Psathyrella marcescibilis</name>
    <dbReference type="NCBI Taxonomy" id="230819"/>
    <lineage>
        <taxon>Eukaryota</taxon>
        <taxon>Fungi</taxon>
        <taxon>Dikarya</taxon>
        <taxon>Basidiomycota</taxon>
        <taxon>Agaricomycotina</taxon>
        <taxon>Agaricomycetes</taxon>
        <taxon>Agaricomycetidae</taxon>
        <taxon>Agaricales</taxon>
        <taxon>Agaricineae</taxon>
        <taxon>Psathyrellaceae</taxon>
        <taxon>Coprinopsis</taxon>
    </lineage>
</organism>
<reference evidence="1 2" key="1">
    <citation type="journal article" date="2019" name="Nat. Ecol. Evol.">
        <title>Megaphylogeny resolves global patterns of mushroom evolution.</title>
        <authorList>
            <person name="Varga T."/>
            <person name="Krizsan K."/>
            <person name="Foldi C."/>
            <person name="Dima B."/>
            <person name="Sanchez-Garcia M."/>
            <person name="Sanchez-Ramirez S."/>
            <person name="Szollosi G.J."/>
            <person name="Szarkandi J.G."/>
            <person name="Papp V."/>
            <person name="Albert L."/>
            <person name="Andreopoulos W."/>
            <person name="Angelini C."/>
            <person name="Antonin V."/>
            <person name="Barry K.W."/>
            <person name="Bougher N.L."/>
            <person name="Buchanan P."/>
            <person name="Buyck B."/>
            <person name="Bense V."/>
            <person name="Catcheside P."/>
            <person name="Chovatia M."/>
            <person name="Cooper J."/>
            <person name="Damon W."/>
            <person name="Desjardin D."/>
            <person name="Finy P."/>
            <person name="Geml J."/>
            <person name="Haridas S."/>
            <person name="Hughes K."/>
            <person name="Justo A."/>
            <person name="Karasinski D."/>
            <person name="Kautmanova I."/>
            <person name="Kiss B."/>
            <person name="Kocsube S."/>
            <person name="Kotiranta H."/>
            <person name="LaButti K.M."/>
            <person name="Lechner B.E."/>
            <person name="Liimatainen K."/>
            <person name="Lipzen A."/>
            <person name="Lukacs Z."/>
            <person name="Mihaltcheva S."/>
            <person name="Morgado L.N."/>
            <person name="Niskanen T."/>
            <person name="Noordeloos M.E."/>
            <person name="Ohm R.A."/>
            <person name="Ortiz-Santana B."/>
            <person name="Ovrebo C."/>
            <person name="Racz N."/>
            <person name="Riley R."/>
            <person name="Savchenko A."/>
            <person name="Shiryaev A."/>
            <person name="Soop K."/>
            <person name="Spirin V."/>
            <person name="Szebenyi C."/>
            <person name="Tomsovsky M."/>
            <person name="Tulloss R.E."/>
            <person name="Uehling J."/>
            <person name="Grigoriev I.V."/>
            <person name="Vagvolgyi C."/>
            <person name="Papp T."/>
            <person name="Martin F.M."/>
            <person name="Miettinen O."/>
            <person name="Hibbett D.S."/>
            <person name="Nagy L.G."/>
        </authorList>
    </citation>
    <scope>NUCLEOTIDE SEQUENCE [LARGE SCALE GENOMIC DNA]</scope>
    <source>
        <strain evidence="1 2">CBS 121175</strain>
    </source>
</reference>
<evidence type="ECO:0000313" key="2">
    <source>
        <dbReference type="Proteomes" id="UP000307440"/>
    </source>
</evidence>
<protein>
    <submittedName>
        <fullName evidence="1">Uncharacterized protein</fullName>
    </submittedName>
</protein>
<dbReference type="EMBL" id="ML210451">
    <property type="protein sequence ID" value="TFK17907.1"/>
    <property type="molecule type" value="Genomic_DNA"/>
</dbReference>